<evidence type="ECO:0000313" key="3">
    <source>
        <dbReference type="WBParaSite" id="PSU_v2.g14139.t1"/>
    </source>
</evidence>
<reference evidence="3" key="1">
    <citation type="submission" date="2022-11" db="UniProtKB">
        <authorList>
            <consortium name="WormBaseParasite"/>
        </authorList>
    </citation>
    <scope>IDENTIFICATION</scope>
</reference>
<evidence type="ECO:0000256" key="1">
    <source>
        <dbReference type="SAM" id="MobiDB-lite"/>
    </source>
</evidence>
<dbReference type="WBParaSite" id="PSU_v2.g14139.t1">
    <property type="protein sequence ID" value="PSU_v2.g14139.t1"/>
    <property type="gene ID" value="PSU_v2.g14139"/>
</dbReference>
<sequence>MYKARETAALRKAMRQKARMRDQSDPYEAMAFKGLNLGKGDLMDILEDPNERKDFINAIKSNRKDPTSKLMELFRDGMKLTHSLLGKNISNFDERTIKFMSPRLFSVTEDDKGDPGDDDDDPVR</sequence>
<dbReference type="Pfam" id="PF04870">
    <property type="entry name" value="Moulting_cycle"/>
    <property type="match status" value="1"/>
</dbReference>
<name>A0A914Y1T1_9BILA</name>
<dbReference type="Proteomes" id="UP000887577">
    <property type="component" value="Unplaced"/>
</dbReference>
<dbReference type="AlphaFoldDB" id="A0A914Y1T1"/>
<dbReference type="InterPro" id="IPR006954">
    <property type="entry name" value="Mlt-10-like"/>
</dbReference>
<keyword evidence="2" id="KW-1185">Reference proteome</keyword>
<evidence type="ECO:0000313" key="2">
    <source>
        <dbReference type="Proteomes" id="UP000887577"/>
    </source>
</evidence>
<accession>A0A914Y1T1</accession>
<proteinExistence type="predicted"/>
<organism evidence="2 3">
    <name type="scientific">Panagrolaimus superbus</name>
    <dbReference type="NCBI Taxonomy" id="310955"/>
    <lineage>
        <taxon>Eukaryota</taxon>
        <taxon>Metazoa</taxon>
        <taxon>Ecdysozoa</taxon>
        <taxon>Nematoda</taxon>
        <taxon>Chromadorea</taxon>
        <taxon>Rhabditida</taxon>
        <taxon>Tylenchina</taxon>
        <taxon>Panagrolaimomorpha</taxon>
        <taxon>Panagrolaimoidea</taxon>
        <taxon>Panagrolaimidae</taxon>
        <taxon>Panagrolaimus</taxon>
    </lineage>
</organism>
<protein>
    <submittedName>
        <fullName evidence="3">Uncharacterized protein</fullName>
    </submittedName>
</protein>
<feature type="region of interest" description="Disordered" evidence="1">
    <location>
        <begin position="104"/>
        <end position="124"/>
    </location>
</feature>